<proteinExistence type="inferred from homology"/>
<dbReference type="OrthoDB" id="142879at2157"/>
<protein>
    <recommendedName>
        <fullName evidence="9">Integral membrane protein</fullName>
    </recommendedName>
</protein>
<accession>Q46CM0</accession>
<name>Q46CM0_METBF</name>
<evidence type="ECO:0000256" key="4">
    <source>
        <dbReference type="ARBA" id="ARBA00022692"/>
    </source>
</evidence>
<dbReference type="GO" id="GO:0005886">
    <property type="term" value="C:plasma membrane"/>
    <property type="evidence" value="ECO:0007669"/>
    <property type="project" value="UniProtKB-SubCell"/>
</dbReference>
<reference evidence="8" key="1">
    <citation type="submission" date="2006-06" db="EMBL/GenBank/DDBJ databases">
        <title>Complete sequence of chromosome 1 of Methanosarcina barkeri str. fusaro.</title>
        <authorList>
            <person name="Copeland A."/>
            <person name="Lucas S."/>
            <person name="Lapidus A."/>
            <person name="Barry K."/>
            <person name="Detter J.C."/>
            <person name="Glavina T."/>
            <person name="Hammon N."/>
            <person name="Israni S."/>
            <person name="Pitluck S."/>
            <person name="Goodwin L.A."/>
            <person name="Saunders E.H."/>
            <person name="Schmutz J."/>
            <person name="Larimer F."/>
            <person name="Land M."/>
            <person name="Anderson I."/>
            <person name="Richardson P."/>
        </authorList>
    </citation>
    <scope>NUCLEOTIDE SEQUENCE</scope>
    <source>
        <strain evidence="8">Fusaro</strain>
    </source>
</reference>
<feature type="transmembrane region" description="Helical" evidence="7">
    <location>
        <begin position="198"/>
        <end position="221"/>
    </location>
</feature>
<dbReference type="NCBIfam" id="TIGR00374">
    <property type="entry name" value="flippase-like domain"/>
    <property type="match status" value="1"/>
</dbReference>
<dbReference type="PANTHER" id="PTHR39087:SF2">
    <property type="entry name" value="UPF0104 MEMBRANE PROTEIN MJ1595"/>
    <property type="match status" value="1"/>
</dbReference>
<dbReference type="AlphaFoldDB" id="Q46CM0"/>
<dbReference type="PaxDb" id="269797-Mbar_A1413"/>
<feature type="transmembrane region" description="Helical" evidence="7">
    <location>
        <begin position="77"/>
        <end position="96"/>
    </location>
</feature>
<feature type="transmembrane region" description="Helical" evidence="7">
    <location>
        <begin position="6"/>
        <end position="26"/>
    </location>
</feature>
<feature type="transmembrane region" description="Helical" evidence="7">
    <location>
        <begin position="38"/>
        <end position="57"/>
    </location>
</feature>
<keyword evidence="3" id="KW-1003">Cell membrane</keyword>
<dbReference type="HOGENOM" id="CLU_075280_0_0_2"/>
<evidence type="ECO:0000256" key="2">
    <source>
        <dbReference type="ARBA" id="ARBA00011061"/>
    </source>
</evidence>
<dbReference type="STRING" id="269797.Mbar_A1413"/>
<dbReference type="KEGG" id="mba:Mbar_A1413"/>
<keyword evidence="4 7" id="KW-0812">Transmembrane</keyword>
<evidence type="ECO:0000256" key="6">
    <source>
        <dbReference type="ARBA" id="ARBA00023136"/>
    </source>
</evidence>
<evidence type="ECO:0000256" key="5">
    <source>
        <dbReference type="ARBA" id="ARBA00022989"/>
    </source>
</evidence>
<dbReference type="EMBL" id="CP000099">
    <property type="protein sequence ID" value="AAZ70372.1"/>
    <property type="molecule type" value="Genomic_DNA"/>
</dbReference>
<evidence type="ECO:0000313" key="8">
    <source>
        <dbReference type="EMBL" id="AAZ70372.1"/>
    </source>
</evidence>
<keyword evidence="6 7" id="KW-0472">Membrane</keyword>
<evidence type="ECO:0000256" key="3">
    <source>
        <dbReference type="ARBA" id="ARBA00022475"/>
    </source>
</evidence>
<dbReference type="InterPro" id="IPR022791">
    <property type="entry name" value="L-PG_synthase/AglD"/>
</dbReference>
<gene>
    <name evidence="8" type="ordered locus">Mbar_A1413</name>
</gene>
<dbReference type="PANTHER" id="PTHR39087">
    <property type="entry name" value="UPF0104 MEMBRANE PROTEIN MJ1595"/>
    <property type="match status" value="1"/>
</dbReference>
<feature type="transmembrane region" description="Helical" evidence="7">
    <location>
        <begin position="117"/>
        <end position="136"/>
    </location>
</feature>
<dbReference type="eggNOG" id="arCOG00899">
    <property type="taxonomic scope" value="Archaea"/>
</dbReference>
<feature type="transmembrane region" description="Helical" evidence="7">
    <location>
        <begin position="279"/>
        <end position="300"/>
    </location>
</feature>
<evidence type="ECO:0000256" key="7">
    <source>
        <dbReference type="SAM" id="Phobius"/>
    </source>
</evidence>
<sequence length="318" mass="35896">MAKNKIWMIVLFTIIVYIIMGVYADFGKLSLTISEFRWQYFLLLIGLTTVGYFIRYIKWDLFLRATGLHLDYKENLFIFFSGLSMIVTPGKLGEIWKSWLIKDISGEELSKTLPVVIMDRVTDIVSLVLLSFLGIFYYRKGISFLIVLSICCIGFYIAIRSQSISGKMKKVLEKKFSKYTTDMQLMHETMNKITEPKIFASLSLLNILAWFFECMGLYYVVIGFGHYIKISLSTFIFSFSSLAGGMSMVPGGIGVAEAGISGLLILNGISPALSVGIALILRLGSFWYGALLGFTVHMIFKKKFMRTKENLGDGVKNV</sequence>
<dbReference type="Pfam" id="PF03706">
    <property type="entry name" value="LPG_synthase_TM"/>
    <property type="match status" value="1"/>
</dbReference>
<evidence type="ECO:0000256" key="1">
    <source>
        <dbReference type="ARBA" id="ARBA00004651"/>
    </source>
</evidence>
<feature type="transmembrane region" description="Helical" evidence="7">
    <location>
        <begin position="142"/>
        <end position="159"/>
    </location>
</feature>
<organism evidence="8">
    <name type="scientific">Methanosarcina barkeri (strain Fusaro / DSM 804)</name>
    <dbReference type="NCBI Taxonomy" id="269797"/>
    <lineage>
        <taxon>Archaea</taxon>
        <taxon>Methanobacteriati</taxon>
        <taxon>Methanobacteriota</taxon>
        <taxon>Stenosarchaea group</taxon>
        <taxon>Methanomicrobia</taxon>
        <taxon>Methanosarcinales</taxon>
        <taxon>Methanosarcinaceae</taxon>
        <taxon>Methanosarcina</taxon>
    </lineage>
</organism>
<evidence type="ECO:0008006" key="9">
    <source>
        <dbReference type="Google" id="ProtNLM"/>
    </source>
</evidence>
<keyword evidence="5 7" id="KW-1133">Transmembrane helix</keyword>
<comment type="subcellular location">
    <subcellularLocation>
        <location evidence="1">Cell membrane</location>
        <topology evidence="1">Multi-pass membrane protein</topology>
    </subcellularLocation>
</comment>
<comment type="similarity">
    <text evidence="2">Belongs to the UPF0104 family.</text>
</comment>